<proteinExistence type="predicted"/>
<feature type="compositionally biased region" description="Basic residues" evidence="1">
    <location>
        <begin position="50"/>
        <end position="61"/>
    </location>
</feature>
<evidence type="ECO:0000313" key="3">
    <source>
        <dbReference type="Proteomes" id="UP000716291"/>
    </source>
</evidence>
<dbReference type="OrthoDB" id="2428500at2759"/>
<keyword evidence="3" id="KW-1185">Reference proteome</keyword>
<protein>
    <submittedName>
        <fullName evidence="2">Uncharacterized protein</fullName>
    </submittedName>
</protein>
<evidence type="ECO:0000256" key="1">
    <source>
        <dbReference type="SAM" id="MobiDB-lite"/>
    </source>
</evidence>
<name>A0A9P6X1J8_RHIOR</name>
<dbReference type="AlphaFoldDB" id="A0A9P6X1J8"/>
<gene>
    <name evidence="2" type="ORF">G6F64_010180</name>
</gene>
<accession>A0A9P6X1J8</accession>
<evidence type="ECO:0000313" key="2">
    <source>
        <dbReference type="EMBL" id="KAG1303312.1"/>
    </source>
</evidence>
<reference evidence="2" key="1">
    <citation type="journal article" date="2020" name="Microb. Genom.">
        <title>Genetic diversity of clinical and environmental Mucorales isolates obtained from an investigation of mucormycosis cases among solid organ transplant recipients.</title>
        <authorList>
            <person name="Nguyen M.H."/>
            <person name="Kaul D."/>
            <person name="Muto C."/>
            <person name="Cheng S.J."/>
            <person name="Richter R.A."/>
            <person name="Bruno V.M."/>
            <person name="Liu G."/>
            <person name="Beyhan S."/>
            <person name="Sundermann A.J."/>
            <person name="Mounaud S."/>
            <person name="Pasculle A.W."/>
            <person name="Nierman W.C."/>
            <person name="Driscoll E."/>
            <person name="Cumbie R."/>
            <person name="Clancy C.J."/>
            <person name="Dupont C.L."/>
        </authorList>
    </citation>
    <scope>NUCLEOTIDE SEQUENCE</scope>
    <source>
        <strain evidence="2">GL11</strain>
    </source>
</reference>
<sequence>MYICRNFGKSKKGMSVKSVVPSNSGITLTIIGAICEMGVAELSLHKPKAVHRKGSRLKKKSKREDGKAEEVEVNARVGTRSEHFLDFLSSLIDTLDQCSMKGHHLVMNNAIVYKMSEV</sequence>
<comment type="caution">
    <text evidence="2">The sequence shown here is derived from an EMBL/GenBank/DDBJ whole genome shotgun (WGS) entry which is preliminary data.</text>
</comment>
<dbReference type="Proteomes" id="UP000716291">
    <property type="component" value="Unassembled WGS sequence"/>
</dbReference>
<organism evidence="2 3">
    <name type="scientific">Rhizopus oryzae</name>
    <name type="common">Mucormycosis agent</name>
    <name type="synonym">Rhizopus arrhizus var. delemar</name>
    <dbReference type="NCBI Taxonomy" id="64495"/>
    <lineage>
        <taxon>Eukaryota</taxon>
        <taxon>Fungi</taxon>
        <taxon>Fungi incertae sedis</taxon>
        <taxon>Mucoromycota</taxon>
        <taxon>Mucoromycotina</taxon>
        <taxon>Mucoromycetes</taxon>
        <taxon>Mucorales</taxon>
        <taxon>Mucorineae</taxon>
        <taxon>Rhizopodaceae</taxon>
        <taxon>Rhizopus</taxon>
    </lineage>
</organism>
<dbReference type="EMBL" id="JAANQT010002032">
    <property type="protein sequence ID" value="KAG1303312.1"/>
    <property type="molecule type" value="Genomic_DNA"/>
</dbReference>
<feature type="region of interest" description="Disordered" evidence="1">
    <location>
        <begin position="50"/>
        <end position="69"/>
    </location>
</feature>